<evidence type="ECO:0000256" key="2">
    <source>
        <dbReference type="SAM" id="SignalP"/>
    </source>
</evidence>
<accession>A0A1D2ND88</accession>
<reference evidence="3 4" key="1">
    <citation type="journal article" date="2016" name="Genome Biol. Evol.">
        <title>Gene Family Evolution Reflects Adaptation to Soil Environmental Stressors in the Genome of the Collembolan Orchesella cincta.</title>
        <authorList>
            <person name="Faddeeva-Vakhrusheva A."/>
            <person name="Derks M.F."/>
            <person name="Anvar S.Y."/>
            <person name="Agamennone V."/>
            <person name="Suring W."/>
            <person name="Smit S."/>
            <person name="van Straalen N.M."/>
            <person name="Roelofs D."/>
        </authorList>
    </citation>
    <scope>NUCLEOTIDE SEQUENCE [LARGE SCALE GENOMIC DNA]</scope>
    <source>
        <tissue evidence="3">Mixed pool</tissue>
    </source>
</reference>
<name>A0A1D2ND88_ORCCI</name>
<proteinExistence type="predicted"/>
<dbReference type="Proteomes" id="UP000094527">
    <property type="component" value="Unassembled WGS sequence"/>
</dbReference>
<feature type="compositionally biased region" description="Basic and acidic residues" evidence="1">
    <location>
        <begin position="42"/>
        <end position="52"/>
    </location>
</feature>
<keyword evidence="4" id="KW-1185">Reference proteome</keyword>
<sequence length="106" mass="11774">MGRYFPASGRSCLLAVLLLAAYAHAEPLRTARIPILPEESPEIQREIVKRNDQPGQQQQGPPQQQQPQPQQQPPQLPSHNLLQKRHSSAVLLRTIMEGVEVATVAV</sequence>
<keyword evidence="2" id="KW-0732">Signal</keyword>
<dbReference type="EMBL" id="LJIJ01000083">
    <property type="protein sequence ID" value="ODN03199.1"/>
    <property type="molecule type" value="Genomic_DNA"/>
</dbReference>
<dbReference type="AlphaFoldDB" id="A0A1D2ND88"/>
<evidence type="ECO:0000256" key="1">
    <source>
        <dbReference type="SAM" id="MobiDB-lite"/>
    </source>
</evidence>
<feature type="signal peptide" evidence="2">
    <location>
        <begin position="1"/>
        <end position="25"/>
    </location>
</feature>
<protein>
    <submittedName>
        <fullName evidence="3">Uncharacterized protein</fullName>
    </submittedName>
</protein>
<comment type="caution">
    <text evidence="3">The sequence shown here is derived from an EMBL/GenBank/DDBJ whole genome shotgun (WGS) entry which is preliminary data.</text>
</comment>
<organism evidence="3 4">
    <name type="scientific">Orchesella cincta</name>
    <name type="common">Springtail</name>
    <name type="synonym">Podura cincta</name>
    <dbReference type="NCBI Taxonomy" id="48709"/>
    <lineage>
        <taxon>Eukaryota</taxon>
        <taxon>Metazoa</taxon>
        <taxon>Ecdysozoa</taxon>
        <taxon>Arthropoda</taxon>
        <taxon>Hexapoda</taxon>
        <taxon>Collembola</taxon>
        <taxon>Entomobryomorpha</taxon>
        <taxon>Entomobryoidea</taxon>
        <taxon>Orchesellidae</taxon>
        <taxon>Orchesellinae</taxon>
        <taxon>Orchesella</taxon>
    </lineage>
</organism>
<evidence type="ECO:0000313" key="3">
    <source>
        <dbReference type="EMBL" id="ODN03199.1"/>
    </source>
</evidence>
<feature type="compositionally biased region" description="Low complexity" evidence="1">
    <location>
        <begin position="53"/>
        <end position="69"/>
    </location>
</feature>
<gene>
    <name evidence="3" type="ORF">Ocin01_03474</name>
</gene>
<feature type="chain" id="PRO_5008905399" evidence="2">
    <location>
        <begin position="26"/>
        <end position="106"/>
    </location>
</feature>
<evidence type="ECO:0000313" key="4">
    <source>
        <dbReference type="Proteomes" id="UP000094527"/>
    </source>
</evidence>
<feature type="region of interest" description="Disordered" evidence="1">
    <location>
        <begin position="42"/>
        <end position="83"/>
    </location>
</feature>
<feature type="non-terminal residue" evidence="3">
    <location>
        <position position="106"/>
    </location>
</feature>